<keyword evidence="10 19" id="KW-0479">Metal-binding</keyword>
<dbReference type="PIRSF" id="PIRSF000006">
    <property type="entry name" value="Cbb3-Cox_fixP"/>
    <property type="match status" value="1"/>
</dbReference>
<keyword evidence="6 19" id="KW-0997">Cell inner membrane</keyword>
<comment type="cofactor">
    <cofactor evidence="19 21">
        <name>heme c</name>
        <dbReference type="ChEBI" id="CHEBI:61717"/>
    </cofactor>
    <text evidence="19 21">Binds 2 heme C groups per subunit.</text>
</comment>
<keyword evidence="5 19" id="KW-1003">Cell membrane</keyword>
<evidence type="ECO:0000256" key="1">
    <source>
        <dbReference type="ARBA" id="ARBA00004533"/>
    </source>
</evidence>
<evidence type="ECO:0000256" key="19">
    <source>
        <dbReference type="PIRNR" id="PIRNR000006"/>
    </source>
</evidence>
<evidence type="ECO:0000256" key="10">
    <source>
        <dbReference type="ARBA" id="ARBA00022723"/>
    </source>
</evidence>
<comment type="subcellular location">
    <subcellularLocation>
        <location evidence="1 19">Cell inner membrane</location>
    </subcellularLocation>
</comment>
<evidence type="ECO:0000256" key="22">
    <source>
        <dbReference type="SAM" id="MobiDB-lite"/>
    </source>
</evidence>
<dbReference type="InterPro" id="IPR038414">
    <property type="entry name" value="CcoP_N_sf"/>
</dbReference>
<feature type="binding site" description="covalent" evidence="21">
    <location>
        <position position="226"/>
    </location>
    <ligand>
        <name>heme c</name>
        <dbReference type="ChEBI" id="CHEBI:61717"/>
        <label>2</label>
    </ligand>
</feature>
<dbReference type="InterPro" id="IPR008168">
    <property type="entry name" value="Cyt_C_IC"/>
</dbReference>
<dbReference type="PANTHER" id="PTHR33751:SF1">
    <property type="entry name" value="CBB3-TYPE CYTOCHROME C OXIDASE SUBUNIT FIXP"/>
    <property type="match status" value="1"/>
</dbReference>
<dbReference type="Gene3D" id="1.10.760.10">
    <property type="entry name" value="Cytochrome c-like domain"/>
    <property type="match status" value="2"/>
</dbReference>
<feature type="domain" description="Cytochrome c" evidence="24">
    <location>
        <begin position="113"/>
        <end position="203"/>
    </location>
</feature>
<evidence type="ECO:0000256" key="2">
    <source>
        <dbReference type="ARBA" id="ARBA00004673"/>
    </source>
</evidence>
<evidence type="ECO:0000256" key="13">
    <source>
        <dbReference type="ARBA" id="ARBA00022982"/>
    </source>
</evidence>
<feature type="binding site" description="axial binding residue" evidence="20">
    <location>
        <position position="178"/>
    </location>
    <ligand>
        <name>heme c</name>
        <dbReference type="ChEBI" id="CHEBI:61717"/>
        <label>2</label>
    </ligand>
    <ligandPart>
        <name>Fe</name>
        <dbReference type="ChEBI" id="CHEBI:18248"/>
    </ligandPart>
</feature>
<evidence type="ECO:0000256" key="7">
    <source>
        <dbReference type="ARBA" id="ARBA00022617"/>
    </source>
</evidence>
<evidence type="ECO:0000256" key="5">
    <source>
        <dbReference type="ARBA" id="ARBA00022475"/>
    </source>
</evidence>
<dbReference type="InterPro" id="IPR009056">
    <property type="entry name" value="Cyt_c-like_dom"/>
</dbReference>
<feature type="domain" description="Cytochrome c" evidence="24">
    <location>
        <begin position="210"/>
        <end position="291"/>
    </location>
</feature>
<keyword evidence="7 19" id="KW-0349">Heme</keyword>
<dbReference type="EMBL" id="QWGA01000003">
    <property type="protein sequence ID" value="RIJ31362.1"/>
    <property type="molecule type" value="Genomic_DNA"/>
</dbReference>
<comment type="pathway">
    <text evidence="2 19">Energy metabolism; oxidative phosphorylation.</text>
</comment>
<keyword evidence="14 23" id="KW-1133">Transmembrane helix</keyword>
<evidence type="ECO:0000256" key="4">
    <source>
        <dbReference type="ARBA" id="ARBA00022448"/>
    </source>
</evidence>
<keyword evidence="15 19" id="KW-0560">Oxidoreductase</keyword>
<dbReference type="GO" id="GO:0005886">
    <property type="term" value="C:plasma membrane"/>
    <property type="evidence" value="ECO:0007669"/>
    <property type="project" value="UniProtKB-SubCell"/>
</dbReference>
<dbReference type="Pfam" id="PF14715">
    <property type="entry name" value="FixP_N"/>
    <property type="match status" value="1"/>
</dbReference>
<comment type="similarity">
    <text evidence="3 19">Belongs to the CcoP / FixP family.</text>
</comment>
<keyword evidence="8 19" id="KW-0679">Respiratory chain</keyword>
<keyword evidence="18 19" id="KW-0472">Membrane</keyword>
<organism evidence="25 26">
    <name type="scientific">Henriciella algicola</name>
    <dbReference type="NCBI Taxonomy" id="1608422"/>
    <lineage>
        <taxon>Bacteria</taxon>
        <taxon>Pseudomonadati</taxon>
        <taxon>Pseudomonadota</taxon>
        <taxon>Alphaproteobacteria</taxon>
        <taxon>Hyphomonadales</taxon>
        <taxon>Hyphomonadaceae</taxon>
        <taxon>Henriciella</taxon>
    </lineage>
</organism>
<feature type="region of interest" description="Disordered" evidence="22">
    <location>
        <begin position="1"/>
        <end position="22"/>
    </location>
</feature>
<evidence type="ECO:0000256" key="12">
    <source>
        <dbReference type="ARBA" id="ARBA00022781"/>
    </source>
</evidence>
<dbReference type="PROSITE" id="PS51007">
    <property type="entry name" value="CYTC"/>
    <property type="match status" value="2"/>
</dbReference>
<keyword evidence="12 19" id="KW-0375">Hydrogen ion transport</keyword>
<evidence type="ECO:0000256" key="9">
    <source>
        <dbReference type="ARBA" id="ARBA00022692"/>
    </source>
</evidence>
<dbReference type="PRINTS" id="PR00605">
    <property type="entry name" value="CYTCHROMECIC"/>
</dbReference>
<keyword evidence="9 23" id="KW-0812">Transmembrane</keyword>
<dbReference type="RefSeq" id="WP_119452858.1">
    <property type="nucleotide sequence ID" value="NZ_QWGA01000003.1"/>
</dbReference>
<evidence type="ECO:0000256" key="14">
    <source>
        <dbReference type="ARBA" id="ARBA00022989"/>
    </source>
</evidence>
<evidence type="ECO:0000256" key="17">
    <source>
        <dbReference type="ARBA" id="ARBA00023065"/>
    </source>
</evidence>
<dbReference type="NCBIfam" id="TIGR00782">
    <property type="entry name" value="ccoP"/>
    <property type="match status" value="1"/>
</dbReference>
<dbReference type="GO" id="GO:0009055">
    <property type="term" value="F:electron transfer activity"/>
    <property type="evidence" value="ECO:0007669"/>
    <property type="project" value="InterPro"/>
</dbReference>
<dbReference type="InterPro" id="IPR050597">
    <property type="entry name" value="Cytochrome_c_Oxidase_Subunit"/>
</dbReference>
<dbReference type="UniPathway" id="UPA00705"/>
<keyword evidence="26" id="KW-1185">Reference proteome</keyword>
<comment type="subunit">
    <text evidence="19">Component of the cbb3-type cytochrome c oxidase.</text>
</comment>
<dbReference type="AlphaFoldDB" id="A0A399RNH7"/>
<dbReference type="PANTHER" id="PTHR33751">
    <property type="entry name" value="CBB3-TYPE CYTOCHROME C OXIDASE SUBUNIT FIXP"/>
    <property type="match status" value="1"/>
</dbReference>
<dbReference type="Pfam" id="PF13442">
    <property type="entry name" value="Cytochrome_CBB3"/>
    <property type="match status" value="1"/>
</dbReference>
<dbReference type="Gene3D" id="6.10.280.130">
    <property type="match status" value="1"/>
</dbReference>
<evidence type="ECO:0000256" key="16">
    <source>
        <dbReference type="ARBA" id="ARBA00023004"/>
    </source>
</evidence>
<feature type="binding site" description="axial binding residue" evidence="20">
    <location>
        <position position="268"/>
    </location>
    <ligand>
        <name>heme c</name>
        <dbReference type="ChEBI" id="CHEBI:61717"/>
        <label>1</label>
    </ligand>
    <ligandPart>
        <name>Fe</name>
        <dbReference type="ChEBI" id="CHEBI:18248"/>
    </ligandPart>
</feature>
<evidence type="ECO:0000259" key="24">
    <source>
        <dbReference type="PROSITE" id="PS51007"/>
    </source>
</evidence>
<dbReference type="GO" id="GO:0020037">
    <property type="term" value="F:heme binding"/>
    <property type="evidence" value="ECO:0007669"/>
    <property type="project" value="InterPro"/>
</dbReference>
<evidence type="ECO:0000256" key="18">
    <source>
        <dbReference type="ARBA" id="ARBA00023136"/>
    </source>
</evidence>
<keyword evidence="11" id="KW-0677">Repeat</keyword>
<evidence type="ECO:0000256" key="3">
    <source>
        <dbReference type="ARBA" id="ARBA00006113"/>
    </source>
</evidence>
<evidence type="ECO:0000256" key="21">
    <source>
        <dbReference type="PIRSR" id="PIRSR000006-2"/>
    </source>
</evidence>
<dbReference type="GO" id="GO:1902600">
    <property type="term" value="P:proton transmembrane transport"/>
    <property type="evidence" value="ECO:0007669"/>
    <property type="project" value="UniProtKB-KW"/>
</dbReference>
<evidence type="ECO:0000256" key="15">
    <source>
        <dbReference type="ARBA" id="ARBA00023002"/>
    </source>
</evidence>
<accession>A0A399RNH7</accession>
<reference evidence="25 26" key="1">
    <citation type="submission" date="2018-08" db="EMBL/GenBank/DDBJ databases">
        <title>Henriciella mobilis sp. nov., isolated from seawater.</title>
        <authorList>
            <person name="Cheng H."/>
            <person name="Wu Y.-H."/>
            <person name="Xu X.-W."/>
            <person name="Guo L.-L."/>
        </authorList>
    </citation>
    <scope>NUCLEOTIDE SEQUENCE [LARGE SCALE GENOMIC DNA]</scope>
    <source>
        <strain evidence="25 26">CCUG67844</strain>
    </source>
</reference>
<proteinExistence type="inferred from homology"/>
<dbReference type="InterPro" id="IPR004678">
    <property type="entry name" value="Cyt_c_oxidase_cbb3_su3"/>
</dbReference>
<keyword evidence="13 19" id="KW-0249">Electron transport</keyword>
<dbReference type="GO" id="GO:0006119">
    <property type="term" value="P:oxidative phosphorylation"/>
    <property type="evidence" value="ECO:0007669"/>
    <property type="project" value="UniProtKB-UniPathway"/>
</dbReference>
<comment type="function">
    <text evidence="19">C-type cytochrome. Part of the cbb3-type cytochrome c oxidase complex.</text>
</comment>
<evidence type="ECO:0000313" key="25">
    <source>
        <dbReference type="EMBL" id="RIJ31362.1"/>
    </source>
</evidence>
<dbReference type="SUPFAM" id="SSF46626">
    <property type="entry name" value="Cytochrome c"/>
    <property type="match status" value="2"/>
</dbReference>
<dbReference type="GO" id="GO:0016491">
    <property type="term" value="F:oxidoreductase activity"/>
    <property type="evidence" value="ECO:0007669"/>
    <property type="project" value="UniProtKB-KW"/>
</dbReference>
<dbReference type="Proteomes" id="UP000265845">
    <property type="component" value="Unassembled WGS sequence"/>
</dbReference>
<feature type="binding site" description="axial binding residue" evidence="20">
    <location>
        <position position="130"/>
    </location>
    <ligand>
        <name>heme c</name>
        <dbReference type="ChEBI" id="CHEBI:61717"/>
        <label>1</label>
    </ligand>
    <ligandPart>
        <name>Fe</name>
        <dbReference type="ChEBI" id="CHEBI:18248"/>
    </ligandPart>
</feature>
<keyword evidence="17 19" id="KW-0406">Ion transport</keyword>
<evidence type="ECO:0000256" key="20">
    <source>
        <dbReference type="PIRSR" id="PIRSR000006-1"/>
    </source>
</evidence>
<dbReference type="InterPro" id="IPR032858">
    <property type="entry name" value="CcoP_N"/>
</dbReference>
<evidence type="ECO:0000256" key="6">
    <source>
        <dbReference type="ARBA" id="ARBA00022519"/>
    </source>
</evidence>
<evidence type="ECO:0000313" key="26">
    <source>
        <dbReference type="Proteomes" id="UP000265845"/>
    </source>
</evidence>
<sequence>MSEHHKDIDQPTGVETTGHEWDGIKELNNPLPRWWLYIWYGTIAFSIGYMVVMPAIPALPGLGTNTRGLAGQSDRIAVAEQVESLRSQRSASGAALLTASLEEIETDRELQQFAMASGESAFGDNCATCHGAGGRGAKGYPTLADDSWLWSGTLEGIEYTLQHGIRHEEDADTRFSLMPAFGRDRLLERQQIDDVVNHVLSLSGREVDEAASKRGADIFAAQCASCHGANGTGDRTVGAPNLTDDIWVFGGEYRDVYNTVYNARNAHMPAWGERLDEATIKSLAVYVHSLGGGE</sequence>
<evidence type="ECO:0000256" key="8">
    <source>
        <dbReference type="ARBA" id="ARBA00022660"/>
    </source>
</evidence>
<dbReference type="InterPro" id="IPR036909">
    <property type="entry name" value="Cyt_c-like_dom_sf"/>
</dbReference>
<evidence type="ECO:0000256" key="11">
    <source>
        <dbReference type="ARBA" id="ARBA00022737"/>
    </source>
</evidence>
<protein>
    <recommendedName>
        <fullName evidence="19">Cbb3-type cytochrome c oxidase subunit</fullName>
    </recommendedName>
</protein>
<dbReference type="GO" id="GO:0005506">
    <property type="term" value="F:iron ion binding"/>
    <property type="evidence" value="ECO:0007669"/>
    <property type="project" value="InterPro"/>
</dbReference>
<keyword evidence="16 19" id="KW-0408">Iron</keyword>
<feature type="binding site" description="covalent" evidence="21">
    <location>
        <position position="126"/>
    </location>
    <ligand>
        <name>heme c</name>
        <dbReference type="ChEBI" id="CHEBI:61717"/>
        <label>1</label>
    </ligand>
</feature>
<comment type="caution">
    <text evidence="25">The sequence shown here is derived from an EMBL/GenBank/DDBJ whole genome shotgun (WGS) entry which is preliminary data.</text>
</comment>
<name>A0A399RNH7_9PROT</name>
<gene>
    <name evidence="25" type="primary">ccoP</name>
    <name evidence="25" type="ORF">D1222_03640</name>
</gene>
<evidence type="ECO:0000256" key="23">
    <source>
        <dbReference type="SAM" id="Phobius"/>
    </source>
</evidence>
<keyword evidence="4 19" id="KW-0813">Transport</keyword>
<feature type="binding site" description="covalent" evidence="21">
    <location>
        <position position="223"/>
    </location>
    <ligand>
        <name>heme c</name>
        <dbReference type="ChEBI" id="CHEBI:61717"/>
        <label>2</label>
    </ligand>
</feature>
<feature type="binding site" description="covalent" evidence="21">
    <location>
        <position position="129"/>
    </location>
    <ligand>
        <name>heme c</name>
        <dbReference type="ChEBI" id="CHEBI:61717"/>
        <label>1</label>
    </ligand>
</feature>
<feature type="binding site" description="axial binding residue" evidence="20">
    <location>
        <position position="227"/>
    </location>
    <ligand>
        <name>heme c</name>
        <dbReference type="ChEBI" id="CHEBI:61717"/>
        <label>2</label>
    </ligand>
    <ligandPart>
        <name>Fe</name>
        <dbReference type="ChEBI" id="CHEBI:18248"/>
    </ligandPart>
</feature>
<dbReference type="OrthoDB" id="9811281at2"/>
<dbReference type="Pfam" id="PF00034">
    <property type="entry name" value="Cytochrom_C"/>
    <property type="match status" value="1"/>
</dbReference>
<feature type="transmembrane region" description="Helical" evidence="23">
    <location>
        <begin position="37"/>
        <end position="59"/>
    </location>
</feature>